<proteinExistence type="predicted"/>
<organism evidence="2 3">
    <name type="scientific">Streptococcus salivarius K12</name>
    <dbReference type="NCBI Taxonomy" id="1200793"/>
    <lineage>
        <taxon>Bacteria</taxon>
        <taxon>Bacillati</taxon>
        <taxon>Bacillota</taxon>
        <taxon>Bacilli</taxon>
        <taxon>Lactobacillales</taxon>
        <taxon>Streptococcaceae</taxon>
        <taxon>Streptococcus</taxon>
    </lineage>
</organism>
<dbReference type="EMBL" id="ALIF01000001">
    <property type="protein sequence ID" value="EJO17357.1"/>
    <property type="molecule type" value="Genomic_DNA"/>
</dbReference>
<dbReference type="Proteomes" id="UP000006983">
    <property type="component" value="Unassembled WGS sequence"/>
</dbReference>
<evidence type="ECO:0000256" key="1">
    <source>
        <dbReference type="SAM" id="MobiDB-lite"/>
    </source>
</evidence>
<evidence type="ECO:0000313" key="3">
    <source>
        <dbReference type="Proteomes" id="UP000006983"/>
    </source>
</evidence>
<evidence type="ECO:0000313" key="2">
    <source>
        <dbReference type="EMBL" id="EJO17357.1"/>
    </source>
</evidence>
<protein>
    <submittedName>
        <fullName evidence="2">Uncharacterized protein</fullName>
    </submittedName>
</protein>
<sequence length="42" mass="4714">MPYLSPTVKNQQTVSSKHKKPISHLLKSAFFITAEDLSITLL</sequence>
<name>J7SIT4_STRSL</name>
<gene>
    <name evidence="2" type="ORF">RSSL_01281</name>
</gene>
<dbReference type="AlphaFoldDB" id="J7SIT4"/>
<accession>J7SIT4</accession>
<keyword evidence="3" id="KW-1185">Reference proteome</keyword>
<feature type="region of interest" description="Disordered" evidence="1">
    <location>
        <begin position="1"/>
        <end position="21"/>
    </location>
</feature>
<comment type="caution">
    <text evidence="2">The sequence shown here is derived from an EMBL/GenBank/DDBJ whole genome shotgun (WGS) entry which is preliminary data.</text>
</comment>
<reference evidence="2 3" key="1">
    <citation type="journal article" date="2012" name="J. Bacteriol.">
        <title>Genome Sequence of the Lantibiotic Bacteriocin Producer Streptococcus salivarius Strain K12.</title>
        <authorList>
            <person name="Barretto C."/>
            <person name="Alvarez-Martin P."/>
            <person name="Foata F."/>
            <person name="Renault P."/>
            <person name="Berger B."/>
        </authorList>
    </citation>
    <scope>NUCLEOTIDE SEQUENCE [LARGE SCALE GENOMIC DNA]</scope>
    <source>
        <strain evidence="2 3">K12</strain>
    </source>
</reference>